<feature type="transmembrane region" description="Helical" evidence="6">
    <location>
        <begin position="85"/>
        <end position="107"/>
    </location>
</feature>
<keyword evidence="5 6" id="KW-0472">Membrane</keyword>
<reference evidence="7 8" key="1">
    <citation type="submission" date="2024-11" db="EMBL/GenBank/DDBJ databases">
        <title>First Report of Moraxella oculi in Brazil in an Infectious Bovine Keratoconjunctivitis Outbreak.</title>
        <authorList>
            <person name="Carvalho C.V."/>
            <person name="Domingues R."/>
            <person name="Coutinho C."/>
            <person name="Honorio N.T.B.S."/>
            <person name="Faza D.R.L.R."/>
            <person name="Carvalho W.A."/>
            <person name="Machado A.B.F."/>
            <person name="Martins M.F."/>
            <person name="Gaspar E.B."/>
        </authorList>
    </citation>
    <scope>NUCLEOTIDE SEQUENCE [LARGE SCALE GENOMIC DNA]</scope>
    <source>
        <strain evidence="7 8">2117LE</strain>
    </source>
</reference>
<dbReference type="InterPro" id="IPR005538">
    <property type="entry name" value="LrgA/CidA"/>
</dbReference>
<comment type="caution">
    <text evidence="7">The sequence shown here is derived from an EMBL/GenBank/DDBJ whole genome shotgun (WGS) entry which is preliminary data.</text>
</comment>
<feature type="transmembrane region" description="Helical" evidence="6">
    <location>
        <begin position="27"/>
        <end position="47"/>
    </location>
</feature>
<evidence type="ECO:0000313" key="8">
    <source>
        <dbReference type="Proteomes" id="UP001624684"/>
    </source>
</evidence>
<evidence type="ECO:0000256" key="2">
    <source>
        <dbReference type="ARBA" id="ARBA00022475"/>
    </source>
</evidence>
<name>A0ABW8U6K3_9GAMM</name>
<proteinExistence type="predicted"/>
<dbReference type="RefSeq" id="WP_249099928.1">
    <property type="nucleotide sequence ID" value="NZ_JAMBAQ010000008.1"/>
</dbReference>
<evidence type="ECO:0000256" key="6">
    <source>
        <dbReference type="SAM" id="Phobius"/>
    </source>
</evidence>
<organism evidence="7 8">
    <name type="scientific">Moraxella oculi</name>
    <dbReference type="NCBI Taxonomy" id="2940516"/>
    <lineage>
        <taxon>Bacteria</taxon>
        <taxon>Pseudomonadati</taxon>
        <taxon>Pseudomonadota</taxon>
        <taxon>Gammaproteobacteria</taxon>
        <taxon>Moraxellales</taxon>
        <taxon>Moraxellaceae</taxon>
        <taxon>Moraxella</taxon>
    </lineage>
</organism>
<dbReference type="Proteomes" id="UP001624684">
    <property type="component" value="Unassembled WGS sequence"/>
</dbReference>
<keyword evidence="2" id="KW-1003">Cell membrane</keyword>
<dbReference type="PANTHER" id="PTHR33931:SF5">
    <property type="entry name" value="UPF0299 MEMBRANE PROTEIN YOHJ"/>
    <property type="match status" value="1"/>
</dbReference>
<gene>
    <name evidence="7" type="ORF">ACJHVH_05715</name>
</gene>
<dbReference type="Pfam" id="PF03788">
    <property type="entry name" value="LrgA"/>
    <property type="match status" value="1"/>
</dbReference>
<dbReference type="PANTHER" id="PTHR33931">
    <property type="entry name" value="HOLIN-LIKE PROTEIN CIDA-RELATED"/>
    <property type="match status" value="1"/>
</dbReference>
<evidence type="ECO:0000256" key="3">
    <source>
        <dbReference type="ARBA" id="ARBA00022692"/>
    </source>
</evidence>
<evidence type="ECO:0000256" key="1">
    <source>
        <dbReference type="ARBA" id="ARBA00004651"/>
    </source>
</evidence>
<keyword evidence="8" id="KW-1185">Reference proteome</keyword>
<evidence type="ECO:0000256" key="4">
    <source>
        <dbReference type="ARBA" id="ARBA00022989"/>
    </source>
</evidence>
<keyword evidence="4 6" id="KW-1133">Transmembrane helix</keyword>
<evidence type="ECO:0000256" key="5">
    <source>
        <dbReference type="ARBA" id="ARBA00023136"/>
    </source>
</evidence>
<protein>
    <submittedName>
        <fullName evidence="7">CidA/LrgA family protein</fullName>
    </submittedName>
</protein>
<evidence type="ECO:0000313" key="7">
    <source>
        <dbReference type="EMBL" id="MFL1732490.1"/>
    </source>
</evidence>
<accession>A0ABW8U6K3</accession>
<sequence>MMLLKAILIIFACLFLGQVIVMGLNLTLPASVIGLLLLFMALHMRLVKLQTMEQLAKVMLDHLVLLVIPACISVMQYLDVIADDLWILIVATILSTFLVLITTAKSYHGLRKLQKLRAKRK</sequence>
<comment type="subcellular location">
    <subcellularLocation>
        <location evidence="1">Cell membrane</location>
        <topology evidence="1">Multi-pass membrane protein</topology>
    </subcellularLocation>
</comment>
<feature type="transmembrane region" description="Helical" evidence="6">
    <location>
        <begin position="59"/>
        <end position="79"/>
    </location>
</feature>
<keyword evidence="3 6" id="KW-0812">Transmembrane</keyword>
<dbReference type="EMBL" id="JBJJXE010000007">
    <property type="protein sequence ID" value="MFL1732490.1"/>
    <property type="molecule type" value="Genomic_DNA"/>
</dbReference>